<comment type="caution">
    <text evidence="2">The sequence shown here is derived from an EMBL/GenBank/DDBJ whole genome shotgun (WGS) entry which is preliminary data.</text>
</comment>
<evidence type="ECO:0008006" key="4">
    <source>
        <dbReference type="Google" id="ProtNLM"/>
    </source>
</evidence>
<sequence length="280" mass="30291">MRKRKHAALDDVAFTEGNSTSSDSRVLCALPRRGRSRNMAAEPEDAVDAAVTAEGADLAPRARPVEGDIQHGRPDAVSEVTDIPVAALDVTSACVPNPASKRRRVGDTPSAPLNPDGCILHDQTSADHSRNGNDSQHTSPAPPAQSCGNCGSTTTSSRWTKSKLLPTKICHACYQHEKKYSQCRPLPAARPSLQCCGNCGTHTSSDNRWADSKLLIGQILCRPCFDYEKQHSKCRPLSLIQRAGNRSHIVSECANCRSKTSSSRWCSSVIHPESKLYGSF</sequence>
<reference evidence="2" key="1">
    <citation type="submission" date="2023-03" db="EMBL/GenBank/DDBJ databases">
        <title>Massive genome expansion in bonnet fungi (Mycena s.s.) driven by repeated elements and novel gene families across ecological guilds.</title>
        <authorList>
            <consortium name="Lawrence Berkeley National Laboratory"/>
            <person name="Harder C.B."/>
            <person name="Miyauchi S."/>
            <person name="Viragh M."/>
            <person name="Kuo A."/>
            <person name="Thoen E."/>
            <person name="Andreopoulos B."/>
            <person name="Lu D."/>
            <person name="Skrede I."/>
            <person name="Drula E."/>
            <person name="Henrissat B."/>
            <person name="Morin E."/>
            <person name="Kohler A."/>
            <person name="Barry K."/>
            <person name="LaButti K."/>
            <person name="Morin E."/>
            <person name="Salamov A."/>
            <person name="Lipzen A."/>
            <person name="Mereny Z."/>
            <person name="Hegedus B."/>
            <person name="Baldrian P."/>
            <person name="Stursova M."/>
            <person name="Weitz H."/>
            <person name="Taylor A."/>
            <person name="Grigoriev I.V."/>
            <person name="Nagy L.G."/>
            <person name="Martin F."/>
            <person name="Kauserud H."/>
        </authorList>
    </citation>
    <scope>NUCLEOTIDE SEQUENCE</scope>
    <source>
        <strain evidence="2">CBHHK182m</strain>
    </source>
</reference>
<feature type="region of interest" description="Disordered" evidence="1">
    <location>
        <begin position="1"/>
        <end position="23"/>
    </location>
</feature>
<keyword evidence="3" id="KW-1185">Reference proteome</keyword>
<evidence type="ECO:0000256" key="1">
    <source>
        <dbReference type="SAM" id="MobiDB-lite"/>
    </source>
</evidence>
<evidence type="ECO:0000313" key="3">
    <source>
        <dbReference type="Proteomes" id="UP001215598"/>
    </source>
</evidence>
<feature type="region of interest" description="Disordered" evidence="1">
    <location>
        <begin position="97"/>
        <end position="149"/>
    </location>
</feature>
<dbReference type="AlphaFoldDB" id="A0AAD7MN36"/>
<organism evidence="2 3">
    <name type="scientific">Mycena metata</name>
    <dbReference type="NCBI Taxonomy" id="1033252"/>
    <lineage>
        <taxon>Eukaryota</taxon>
        <taxon>Fungi</taxon>
        <taxon>Dikarya</taxon>
        <taxon>Basidiomycota</taxon>
        <taxon>Agaricomycotina</taxon>
        <taxon>Agaricomycetes</taxon>
        <taxon>Agaricomycetidae</taxon>
        <taxon>Agaricales</taxon>
        <taxon>Marasmiineae</taxon>
        <taxon>Mycenaceae</taxon>
        <taxon>Mycena</taxon>
    </lineage>
</organism>
<evidence type="ECO:0000313" key="2">
    <source>
        <dbReference type="EMBL" id="KAJ7725085.1"/>
    </source>
</evidence>
<dbReference type="Proteomes" id="UP001215598">
    <property type="component" value="Unassembled WGS sequence"/>
</dbReference>
<gene>
    <name evidence="2" type="ORF">B0H16DRAFT_1595214</name>
</gene>
<name>A0AAD7MN36_9AGAR</name>
<accession>A0AAD7MN36</accession>
<protein>
    <recommendedName>
        <fullName evidence="4">GATA-type domain-containing protein</fullName>
    </recommendedName>
</protein>
<proteinExistence type="predicted"/>
<dbReference type="EMBL" id="JARKIB010000197">
    <property type="protein sequence ID" value="KAJ7725085.1"/>
    <property type="molecule type" value="Genomic_DNA"/>
</dbReference>